<dbReference type="SUPFAM" id="SSF51011">
    <property type="entry name" value="Glycosyl hydrolase domain"/>
    <property type="match status" value="1"/>
</dbReference>
<evidence type="ECO:0000256" key="1">
    <source>
        <dbReference type="ARBA" id="ARBA00001913"/>
    </source>
</evidence>
<dbReference type="InterPro" id="IPR017853">
    <property type="entry name" value="GH"/>
</dbReference>
<dbReference type="PANTHER" id="PTHR10357:SF215">
    <property type="entry name" value="ALPHA-AMYLASE 1"/>
    <property type="match status" value="1"/>
</dbReference>
<dbReference type="SUPFAM" id="SSF49344">
    <property type="entry name" value="CBD9-like"/>
    <property type="match status" value="1"/>
</dbReference>
<feature type="compositionally biased region" description="Low complexity" evidence="4">
    <location>
        <begin position="697"/>
        <end position="710"/>
    </location>
</feature>
<dbReference type="Gene3D" id="3.20.20.80">
    <property type="entry name" value="Glycosidases"/>
    <property type="match status" value="1"/>
</dbReference>
<dbReference type="PANTHER" id="PTHR10357">
    <property type="entry name" value="ALPHA-AMYLASE FAMILY MEMBER"/>
    <property type="match status" value="1"/>
</dbReference>
<dbReference type="GO" id="GO:0005975">
    <property type="term" value="P:carbohydrate metabolic process"/>
    <property type="evidence" value="ECO:0007669"/>
    <property type="project" value="InterPro"/>
</dbReference>
<proteinExistence type="predicted"/>
<dbReference type="Proteomes" id="UP000285575">
    <property type="component" value="Unassembled WGS sequence"/>
</dbReference>
<feature type="region of interest" description="Disordered" evidence="4">
    <location>
        <begin position="696"/>
        <end position="722"/>
    </location>
</feature>
<dbReference type="Gene3D" id="2.60.40.1190">
    <property type="match status" value="1"/>
</dbReference>
<keyword evidence="3" id="KW-0732">Signal</keyword>
<reference evidence="6 7" key="1">
    <citation type="submission" date="2019-01" db="EMBL/GenBank/DDBJ databases">
        <authorList>
            <person name="Chen W.-M."/>
        </authorList>
    </citation>
    <scope>NUCLEOTIDE SEQUENCE [LARGE SCALE GENOMIC DNA]</scope>
    <source>
        <strain evidence="6 7">KYPY4</strain>
    </source>
</reference>
<evidence type="ECO:0000313" key="6">
    <source>
        <dbReference type="EMBL" id="RVU49698.1"/>
    </source>
</evidence>
<evidence type="ECO:0000313" key="7">
    <source>
        <dbReference type="Proteomes" id="UP000285575"/>
    </source>
</evidence>
<sequence>MADSAACVCSETTLQKSNTLRVCRLVRRTWAGVAAMAAASAWAAGAPLQLHAPSPDWRDQVLYFVMTDRFADGDPANNDQGAGEYKPGDRTRYQGGDLRGLQQRLAYIRGLGATGVWITPPVANQWLDPAGHYTSYHGYWAENFKRLDPHLGTLDDYKALSHALHSQGMVLVQDIVVNHTGNFFGYSGWQRSDPALGYTPNTHTRPVPRPSQPPFDQNDPRDPAHRAAGIYHWTPDITDYTDPEQERRFQMGGLDDLATDNPVVRRALRESYGHWVREVGVDAFRVDTAFYVAPEYFTDFMRARDPLAPGLAEVARRTGRRDFFVFGEGFGIDRPGQDAQARKIESYVRGPRGEPRLPGMLNFPLYGALGDAFARGRPPAELGDRITRMLKVHSDPHRMVSFIDNHDVDRFLAGGSVAGLKQALLAMMTLPGVPVLYYGTEQGFTEPRASMFAAGWGSGGRDRYDTEAPLYRAIAEMTQLRRTHRVLSRGWPTVLHGNAATPGALAWRMDWRGPEAQRRKPAERQPVFVVFNTAESDTLLPALATGLPAGTVLEGLHGLEGRPADAVVGAGGLLTLRLPPRSGQVWRATARRAAPAVVATRVQLALAGGAVQRGDFEVSGTVSPAVPRLQLVVDGDLARALEVQPDASGRWQARVDTAAMVDPATEHSVVAWAEGQAVSAPRSFRVERMWQTVLDQPDPAGDDTGPPGAAYTYPTDPGWGENRQMDLRRVRVETAGGALRLHLGLHRITTPWSPPNGFDHVNFTVYIELPGVPGGATVMPLQNASLPGGMRWHLRLRAGGWSNALHGAEGASATNEGTPVTPSATLAVDRASNTVSFTLPAAALGRLPSLRGARIYVTTWDYDGGYRALGPEPRAYAMGGGREDGPRVMDESGVLTLP</sequence>
<feature type="compositionally biased region" description="Basic and acidic residues" evidence="4">
    <location>
        <begin position="881"/>
        <end position="890"/>
    </location>
</feature>
<evidence type="ECO:0000256" key="4">
    <source>
        <dbReference type="SAM" id="MobiDB-lite"/>
    </source>
</evidence>
<dbReference type="Pfam" id="PF00128">
    <property type="entry name" value="Alpha-amylase"/>
    <property type="match status" value="1"/>
</dbReference>
<dbReference type="EMBL" id="SACR01000001">
    <property type="protein sequence ID" value="RVU49698.1"/>
    <property type="molecule type" value="Genomic_DNA"/>
</dbReference>
<comment type="caution">
    <text evidence="6">The sequence shown here is derived from an EMBL/GenBank/DDBJ whole genome shotgun (WGS) entry which is preliminary data.</text>
</comment>
<protein>
    <recommendedName>
        <fullName evidence="5">Glycosyl hydrolase family 13 catalytic domain-containing protein</fullName>
    </recommendedName>
</protein>
<dbReference type="AlphaFoldDB" id="A0A437RSG4"/>
<keyword evidence="7" id="KW-1185">Reference proteome</keyword>
<evidence type="ECO:0000256" key="2">
    <source>
        <dbReference type="ARBA" id="ARBA00022723"/>
    </source>
</evidence>
<dbReference type="Pfam" id="PF09985">
    <property type="entry name" value="Glucodextran_C"/>
    <property type="match status" value="1"/>
</dbReference>
<organism evidence="6 7">
    <name type="scientific">Rubrivivax rivuli</name>
    <dbReference type="NCBI Taxonomy" id="1862385"/>
    <lineage>
        <taxon>Bacteria</taxon>
        <taxon>Pseudomonadati</taxon>
        <taxon>Pseudomonadota</taxon>
        <taxon>Betaproteobacteria</taxon>
        <taxon>Burkholderiales</taxon>
        <taxon>Sphaerotilaceae</taxon>
        <taxon>Rubrivivax</taxon>
    </lineage>
</organism>
<gene>
    <name evidence="6" type="ORF">EOE66_03850</name>
</gene>
<feature type="domain" description="Glycosyl hydrolase family 13 catalytic" evidence="5">
    <location>
        <begin position="64"/>
        <end position="481"/>
    </location>
</feature>
<feature type="region of interest" description="Disordered" evidence="4">
    <location>
        <begin position="195"/>
        <end position="222"/>
    </location>
</feature>
<feature type="region of interest" description="Disordered" evidence="4">
    <location>
        <begin position="877"/>
        <end position="898"/>
    </location>
</feature>
<dbReference type="InterPro" id="IPR006047">
    <property type="entry name" value="GH13_cat_dom"/>
</dbReference>
<comment type="cofactor">
    <cofactor evidence="1">
        <name>Ca(2+)</name>
        <dbReference type="ChEBI" id="CHEBI:29108"/>
    </cofactor>
</comment>
<dbReference type="SMART" id="SM00642">
    <property type="entry name" value="Aamy"/>
    <property type="match status" value="1"/>
</dbReference>
<feature type="region of interest" description="Disordered" evidence="4">
    <location>
        <begin position="74"/>
        <end position="93"/>
    </location>
</feature>
<dbReference type="OrthoDB" id="9761577at2"/>
<name>A0A437RSG4_9BURK</name>
<evidence type="ECO:0000259" key="5">
    <source>
        <dbReference type="SMART" id="SM00642"/>
    </source>
</evidence>
<dbReference type="SUPFAM" id="SSF51445">
    <property type="entry name" value="(Trans)glycosidases"/>
    <property type="match status" value="1"/>
</dbReference>
<dbReference type="InterPro" id="IPR019248">
    <property type="entry name" value="Glucodextran_C"/>
</dbReference>
<keyword evidence="2" id="KW-0479">Metal-binding</keyword>
<dbReference type="GO" id="GO:0046872">
    <property type="term" value="F:metal ion binding"/>
    <property type="evidence" value="ECO:0007669"/>
    <property type="project" value="UniProtKB-KW"/>
</dbReference>
<evidence type="ECO:0000256" key="3">
    <source>
        <dbReference type="ARBA" id="ARBA00022729"/>
    </source>
</evidence>
<accession>A0A437RSG4</accession>